<name>A0A2U8H667_9RHOO</name>
<dbReference type="Proteomes" id="UP000244902">
    <property type="component" value="Chromosome"/>
</dbReference>
<dbReference type="Pfam" id="PF12872">
    <property type="entry name" value="OST-HTH"/>
    <property type="match status" value="1"/>
</dbReference>
<evidence type="ECO:0000313" key="3">
    <source>
        <dbReference type="Proteomes" id="UP000244902"/>
    </source>
</evidence>
<dbReference type="EMBL" id="CP022188">
    <property type="protein sequence ID" value="AWI81153.1"/>
    <property type="molecule type" value="Genomic_DNA"/>
</dbReference>
<dbReference type="InterPro" id="IPR041966">
    <property type="entry name" value="LOTUS-like"/>
</dbReference>
<dbReference type="Gene3D" id="3.30.420.610">
    <property type="entry name" value="LOTUS domain-like"/>
    <property type="match status" value="1"/>
</dbReference>
<reference evidence="2 3" key="1">
    <citation type="submission" date="2017-06" db="EMBL/GenBank/DDBJ databases">
        <title>Azoarcus sp. TSNA42 complete genome sequence.</title>
        <authorList>
            <person name="Woo J.-H."/>
            <person name="Kim H.-S."/>
        </authorList>
    </citation>
    <scope>NUCLEOTIDE SEQUENCE [LARGE SCALE GENOMIC DNA]</scope>
    <source>
        <strain evidence="2 3">TSNA42</strain>
    </source>
</reference>
<dbReference type="PROSITE" id="PS51644">
    <property type="entry name" value="HTH_OST"/>
    <property type="match status" value="1"/>
</dbReference>
<dbReference type="CDD" id="cd10146">
    <property type="entry name" value="LabA_like_C"/>
    <property type="match status" value="1"/>
</dbReference>
<dbReference type="AlphaFoldDB" id="A0A2U8H667"/>
<sequence>MTLGLRYAPCRSNTQMTRIRASAVRSKENGWPALSALGSMIVINNPWFALRNHGCQKLGELVRKQPYIEIKEVSAGDGSAIVHLYVRPIA</sequence>
<gene>
    <name evidence="2" type="ORF">CEW87_18355</name>
</gene>
<proteinExistence type="predicted"/>
<evidence type="ECO:0000313" key="2">
    <source>
        <dbReference type="EMBL" id="AWI81153.1"/>
    </source>
</evidence>
<evidence type="ECO:0000259" key="1">
    <source>
        <dbReference type="PROSITE" id="PS51644"/>
    </source>
</evidence>
<feature type="domain" description="HTH OST-type" evidence="1">
    <location>
        <begin position="12"/>
        <end position="88"/>
    </location>
</feature>
<accession>A0A2U8H667</accession>
<protein>
    <recommendedName>
        <fullName evidence="1">HTH OST-type domain-containing protein</fullName>
    </recommendedName>
</protein>
<organism evidence="2 3">
    <name type="scientific">Parazoarcus communis</name>
    <dbReference type="NCBI Taxonomy" id="41977"/>
    <lineage>
        <taxon>Bacteria</taxon>
        <taxon>Pseudomonadati</taxon>
        <taxon>Pseudomonadota</taxon>
        <taxon>Betaproteobacteria</taxon>
        <taxon>Rhodocyclales</taxon>
        <taxon>Zoogloeaceae</taxon>
        <taxon>Parazoarcus</taxon>
    </lineage>
</organism>
<dbReference type="InterPro" id="IPR025605">
    <property type="entry name" value="OST-HTH/LOTUS_dom"/>
</dbReference>